<keyword evidence="1" id="KW-0732">Signal</keyword>
<comment type="caution">
    <text evidence="2">The sequence shown here is derived from an EMBL/GenBank/DDBJ whole genome shotgun (WGS) entry which is preliminary data.</text>
</comment>
<evidence type="ECO:0008006" key="4">
    <source>
        <dbReference type="Google" id="ProtNLM"/>
    </source>
</evidence>
<accession>A0ABS1KM77</accession>
<dbReference type="EMBL" id="JAERRB010000001">
    <property type="protein sequence ID" value="MBL0739777.1"/>
    <property type="molecule type" value="Genomic_DNA"/>
</dbReference>
<gene>
    <name evidence="2" type="ORF">JI741_01045</name>
</gene>
<organism evidence="2 3">
    <name type="scientific">Chryseolinea lacunae</name>
    <dbReference type="NCBI Taxonomy" id="2801331"/>
    <lineage>
        <taxon>Bacteria</taxon>
        <taxon>Pseudomonadati</taxon>
        <taxon>Bacteroidota</taxon>
        <taxon>Cytophagia</taxon>
        <taxon>Cytophagales</taxon>
        <taxon>Fulvivirgaceae</taxon>
        <taxon>Chryseolinea</taxon>
    </lineage>
</organism>
<evidence type="ECO:0000313" key="2">
    <source>
        <dbReference type="EMBL" id="MBL0739777.1"/>
    </source>
</evidence>
<protein>
    <recommendedName>
        <fullName evidence="4">DUF1735 domain-containing protein</fullName>
    </recommendedName>
</protein>
<name>A0ABS1KM77_9BACT</name>
<evidence type="ECO:0000256" key="1">
    <source>
        <dbReference type="SAM" id="SignalP"/>
    </source>
</evidence>
<dbReference type="RefSeq" id="WP_202006747.1">
    <property type="nucleotide sequence ID" value="NZ_JAERRB010000001.1"/>
</dbReference>
<sequence length="304" mass="33117">MKSILKYISAFILVLLAAISCREDDNVRPKMDDNIGAVTKITRNGDRTFFNALNPLADEYVEFAIDVDGFDVTTINSVDLMLVYTDKGRNYDPFQDKYVDSVFAPVLIRSVTTFPSTVKISGADVVSALKLNSVDDIDVGDSFNVTFPINTADGRRLTVALNSELCNQPAQPSFGGCNVQWGVSCPSTIQTGNYQVHVESTNATYTVQVSANGGGVYTISNFNLDYDLDFYGGFDDLLVVGFFTDVCSDIQLSGTDPDYGVQWRGAIQYDENAKTLTIPSVTDAGYGQGPFNNAGKGYVLTYKP</sequence>
<proteinExistence type="predicted"/>
<feature type="chain" id="PRO_5045048012" description="DUF1735 domain-containing protein" evidence="1">
    <location>
        <begin position="24"/>
        <end position="304"/>
    </location>
</feature>
<evidence type="ECO:0000313" key="3">
    <source>
        <dbReference type="Proteomes" id="UP000613030"/>
    </source>
</evidence>
<keyword evidence="3" id="KW-1185">Reference proteome</keyword>
<dbReference type="PROSITE" id="PS51257">
    <property type="entry name" value="PROKAR_LIPOPROTEIN"/>
    <property type="match status" value="1"/>
</dbReference>
<reference evidence="2 3" key="1">
    <citation type="submission" date="2021-01" db="EMBL/GenBank/DDBJ databases">
        <title>Chryseolinea sp. Jin1 Genome sequencing and assembly.</title>
        <authorList>
            <person name="Kim I."/>
        </authorList>
    </citation>
    <scope>NUCLEOTIDE SEQUENCE [LARGE SCALE GENOMIC DNA]</scope>
    <source>
        <strain evidence="2 3">Jin1</strain>
    </source>
</reference>
<dbReference type="Proteomes" id="UP000613030">
    <property type="component" value="Unassembled WGS sequence"/>
</dbReference>
<feature type="signal peptide" evidence="1">
    <location>
        <begin position="1"/>
        <end position="23"/>
    </location>
</feature>